<dbReference type="CDD" id="cd17535">
    <property type="entry name" value="REC_NarL-like"/>
    <property type="match status" value="1"/>
</dbReference>
<dbReference type="EMBL" id="DQID01000081">
    <property type="protein sequence ID" value="HCT13758.1"/>
    <property type="molecule type" value="Genomic_DNA"/>
</dbReference>
<dbReference type="Gene3D" id="3.40.50.2300">
    <property type="match status" value="1"/>
</dbReference>
<comment type="caution">
    <text evidence="9">The sequence shown here is derived from an EMBL/GenBank/DDBJ whole genome shotgun (WGS) entry which is preliminary data.</text>
</comment>
<name>A0A3D4SWU9_9CORY</name>
<evidence type="ECO:0000256" key="6">
    <source>
        <dbReference type="SAM" id="MobiDB-lite"/>
    </source>
</evidence>
<dbReference type="GO" id="GO:0000160">
    <property type="term" value="P:phosphorelay signal transduction system"/>
    <property type="evidence" value="ECO:0007669"/>
    <property type="project" value="InterPro"/>
</dbReference>
<keyword evidence="1 5" id="KW-0597">Phosphoprotein</keyword>
<dbReference type="InterPro" id="IPR011006">
    <property type="entry name" value="CheY-like_superfamily"/>
</dbReference>
<protein>
    <submittedName>
        <fullName evidence="9">DNA-binding response regulator</fullName>
    </submittedName>
</protein>
<feature type="modified residue" description="4-aspartylphosphate" evidence="5">
    <location>
        <position position="38"/>
    </location>
</feature>
<evidence type="ECO:0000256" key="2">
    <source>
        <dbReference type="ARBA" id="ARBA00023015"/>
    </source>
</evidence>
<accession>A0A3D4SWU9</accession>
<dbReference type="PANTHER" id="PTHR43214:SF24">
    <property type="entry name" value="TRANSCRIPTIONAL REGULATORY PROTEIN NARL-RELATED"/>
    <property type="match status" value="1"/>
</dbReference>
<dbReference type="Pfam" id="PF00072">
    <property type="entry name" value="Response_reg"/>
    <property type="match status" value="1"/>
</dbReference>
<evidence type="ECO:0000256" key="1">
    <source>
        <dbReference type="ARBA" id="ARBA00022553"/>
    </source>
</evidence>
<dbReference type="Proteomes" id="UP000261739">
    <property type="component" value="Unassembled WGS sequence"/>
</dbReference>
<dbReference type="PROSITE" id="PS50043">
    <property type="entry name" value="HTH_LUXR_2"/>
    <property type="match status" value="1"/>
</dbReference>
<dbReference type="InterPro" id="IPR000792">
    <property type="entry name" value="Tscrpt_reg_LuxR_C"/>
</dbReference>
<dbReference type="PROSITE" id="PS50110">
    <property type="entry name" value="RESPONSE_REGULATORY"/>
    <property type="match status" value="1"/>
</dbReference>
<evidence type="ECO:0000313" key="10">
    <source>
        <dbReference type="Proteomes" id="UP000261739"/>
    </source>
</evidence>
<keyword evidence="2" id="KW-0805">Transcription regulation</keyword>
<evidence type="ECO:0000313" key="9">
    <source>
        <dbReference type="EMBL" id="HCT13758.1"/>
    </source>
</evidence>
<dbReference type="SUPFAM" id="SSF46894">
    <property type="entry name" value="C-terminal effector domain of the bipartite response regulators"/>
    <property type="match status" value="1"/>
</dbReference>
<dbReference type="InterPro" id="IPR058245">
    <property type="entry name" value="NreC/VraR/RcsB-like_REC"/>
</dbReference>
<dbReference type="PANTHER" id="PTHR43214">
    <property type="entry name" value="TWO-COMPONENT RESPONSE REGULATOR"/>
    <property type="match status" value="1"/>
</dbReference>
<evidence type="ECO:0000259" key="7">
    <source>
        <dbReference type="PROSITE" id="PS50043"/>
    </source>
</evidence>
<organism evidence="9 10">
    <name type="scientific">Corynebacterium nuruki</name>
    <dbReference type="NCBI Taxonomy" id="1032851"/>
    <lineage>
        <taxon>Bacteria</taxon>
        <taxon>Bacillati</taxon>
        <taxon>Actinomycetota</taxon>
        <taxon>Actinomycetes</taxon>
        <taxon>Mycobacteriales</taxon>
        <taxon>Corynebacteriaceae</taxon>
        <taxon>Corynebacterium</taxon>
    </lineage>
</organism>
<dbReference type="SUPFAM" id="SSF52172">
    <property type="entry name" value="CheY-like"/>
    <property type="match status" value="1"/>
</dbReference>
<keyword evidence="4" id="KW-0804">Transcription</keyword>
<feature type="domain" description="Response regulatory" evidence="8">
    <location>
        <begin position="1"/>
        <end position="103"/>
    </location>
</feature>
<sequence>MYFNTPAAEGIEVVGEACDGSHALELLDREPADVIMADVHMPGMGGLDLLDEVLARPDPPQFVAMTSLDEDETMLRILRQGGRGYILKSSRPQYIIDTVLEAARGGTIVSPQPATRLVQRLADHPSPDPDADPTPVDTTGPAASSAATSTTTSPGASRALPRLSDSERQVLSMICGGLSNSEICRATGRSGSAVKKQVSHLLAKFGASSRVQLAVYAVEAGFTPTPGAR</sequence>
<gene>
    <name evidence="9" type="ORF">DIW82_02890</name>
</gene>
<evidence type="ECO:0000256" key="4">
    <source>
        <dbReference type="ARBA" id="ARBA00023163"/>
    </source>
</evidence>
<dbReference type="SMART" id="SM00421">
    <property type="entry name" value="HTH_LUXR"/>
    <property type="match status" value="1"/>
</dbReference>
<dbReference type="InterPro" id="IPR036388">
    <property type="entry name" value="WH-like_DNA-bd_sf"/>
</dbReference>
<dbReference type="SMART" id="SM00448">
    <property type="entry name" value="REC"/>
    <property type="match status" value="1"/>
</dbReference>
<feature type="compositionally biased region" description="Low complexity" evidence="6">
    <location>
        <begin position="133"/>
        <end position="157"/>
    </location>
</feature>
<dbReference type="STRING" id="863239.GCA_000213935_01479"/>
<dbReference type="GO" id="GO:0006355">
    <property type="term" value="P:regulation of DNA-templated transcription"/>
    <property type="evidence" value="ECO:0007669"/>
    <property type="project" value="InterPro"/>
</dbReference>
<dbReference type="InterPro" id="IPR016032">
    <property type="entry name" value="Sig_transdc_resp-reg_C-effctor"/>
</dbReference>
<feature type="domain" description="HTH luxR-type" evidence="7">
    <location>
        <begin position="156"/>
        <end position="221"/>
    </location>
</feature>
<feature type="region of interest" description="Disordered" evidence="6">
    <location>
        <begin position="121"/>
        <end position="163"/>
    </location>
</feature>
<dbReference type="InterPro" id="IPR001789">
    <property type="entry name" value="Sig_transdc_resp-reg_receiver"/>
</dbReference>
<reference evidence="9 10" key="1">
    <citation type="journal article" date="2018" name="Nat. Biotechnol.">
        <title>A standardized bacterial taxonomy based on genome phylogeny substantially revises the tree of life.</title>
        <authorList>
            <person name="Parks D.H."/>
            <person name="Chuvochina M."/>
            <person name="Waite D.W."/>
            <person name="Rinke C."/>
            <person name="Skarshewski A."/>
            <person name="Chaumeil P.A."/>
            <person name="Hugenholtz P."/>
        </authorList>
    </citation>
    <scope>NUCLEOTIDE SEQUENCE [LARGE SCALE GENOMIC DNA]</scope>
    <source>
        <strain evidence="9">UBA11247</strain>
    </source>
</reference>
<proteinExistence type="predicted"/>
<dbReference type="CDD" id="cd06170">
    <property type="entry name" value="LuxR_C_like"/>
    <property type="match status" value="1"/>
</dbReference>
<keyword evidence="3 9" id="KW-0238">DNA-binding</keyword>
<dbReference type="GO" id="GO:0003677">
    <property type="term" value="F:DNA binding"/>
    <property type="evidence" value="ECO:0007669"/>
    <property type="project" value="UniProtKB-KW"/>
</dbReference>
<evidence type="ECO:0000256" key="5">
    <source>
        <dbReference type="PROSITE-ProRule" id="PRU00169"/>
    </source>
</evidence>
<evidence type="ECO:0000256" key="3">
    <source>
        <dbReference type="ARBA" id="ARBA00023125"/>
    </source>
</evidence>
<evidence type="ECO:0000259" key="8">
    <source>
        <dbReference type="PROSITE" id="PS50110"/>
    </source>
</evidence>
<dbReference type="InterPro" id="IPR039420">
    <property type="entry name" value="WalR-like"/>
</dbReference>
<dbReference type="Gene3D" id="1.10.10.10">
    <property type="entry name" value="Winged helix-like DNA-binding domain superfamily/Winged helix DNA-binding domain"/>
    <property type="match status" value="1"/>
</dbReference>
<dbReference type="Pfam" id="PF00196">
    <property type="entry name" value="GerE"/>
    <property type="match status" value="1"/>
</dbReference>
<dbReference type="AlphaFoldDB" id="A0A3D4SWU9"/>